<dbReference type="InterPro" id="IPR000639">
    <property type="entry name" value="Epox_hydrolase-like"/>
</dbReference>
<dbReference type="AlphaFoldDB" id="A0A1G9NMI9"/>
<feature type="domain" description="AB hydrolase-1" evidence="1">
    <location>
        <begin position="121"/>
        <end position="358"/>
    </location>
</feature>
<dbReference type="InterPro" id="IPR029058">
    <property type="entry name" value="AB_hydrolase_fold"/>
</dbReference>
<protein>
    <submittedName>
        <fullName evidence="2">Pimeloyl-ACP methyl ester carboxylesterase</fullName>
    </submittedName>
</protein>
<dbReference type="InterPro" id="IPR000073">
    <property type="entry name" value="AB_hydrolase_1"/>
</dbReference>
<evidence type="ECO:0000313" key="3">
    <source>
        <dbReference type="Proteomes" id="UP000199555"/>
    </source>
</evidence>
<dbReference type="RefSeq" id="WP_245688991.1">
    <property type="nucleotide sequence ID" value="NZ_FNGE01000032.1"/>
</dbReference>
<dbReference type="Gene3D" id="3.40.50.1820">
    <property type="entry name" value="alpha/beta hydrolase"/>
    <property type="match status" value="1"/>
</dbReference>
<reference evidence="3" key="1">
    <citation type="submission" date="2016-10" db="EMBL/GenBank/DDBJ databases">
        <authorList>
            <person name="Varghese N."/>
            <person name="Submissions S."/>
        </authorList>
    </citation>
    <scope>NUCLEOTIDE SEQUENCE [LARGE SCALE GENOMIC DNA]</scope>
    <source>
        <strain evidence="3">CGMCC 1.7655</strain>
    </source>
</reference>
<sequence length="380" mass="40936">MLLHGPLEEPVSSSCVVMLHCSATSRISTLMPLLQIGRPMSFQPVRQVHAEAHRGARKRSSSPRLSTSTAVVGFTAASLATLAVANHLLARKAERDNPPAGRFLNVDGVRLHYVERGSGAPVVLLHGNGSMIQDFETSGLVELAAQKHRVIVFDRPGYGHSDRPRNRIWAAEAQADLIQDALVQLGIKRATVLGHSWGCLVAVALARKYPDLVGGLVLASGYYYPSTRLDVAVMAVPAVPVVGDVIRYTISPILSRLAWPLLMRKIFGPQPVPKKFAGFPKAMAVRPSQLRASAAESALMLPDALAARDTYSTLRMPVAIIAGADDRLVDAEDQSARLHEDIPHSSLQRVDGAGHMIHQTATEAVMSAIEIVTSPHNEVV</sequence>
<dbReference type="PRINTS" id="PR00412">
    <property type="entry name" value="EPOXHYDRLASE"/>
</dbReference>
<dbReference type="STRING" id="525640.SAMN04487971_1325"/>
<gene>
    <name evidence="2" type="ORF">SAMN04487971_1325</name>
</gene>
<name>A0A1G9NMI9_9RHOB</name>
<dbReference type="EMBL" id="FNGE01000032">
    <property type="protein sequence ID" value="SDL87257.1"/>
    <property type="molecule type" value="Genomic_DNA"/>
</dbReference>
<organism evidence="2 3">
    <name type="scientific">Paracoccus chinensis</name>
    <dbReference type="NCBI Taxonomy" id="525640"/>
    <lineage>
        <taxon>Bacteria</taxon>
        <taxon>Pseudomonadati</taxon>
        <taxon>Pseudomonadota</taxon>
        <taxon>Alphaproteobacteria</taxon>
        <taxon>Rhodobacterales</taxon>
        <taxon>Paracoccaceae</taxon>
        <taxon>Paracoccus</taxon>
    </lineage>
</organism>
<dbReference type="PANTHER" id="PTHR43689">
    <property type="entry name" value="HYDROLASE"/>
    <property type="match status" value="1"/>
</dbReference>
<dbReference type="PANTHER" id="PTHR43689:SF8">
    <property type="entry name" value="ALPHA_BETA-HYDROLASES SUPERFAMILY PROTEIN"/>
    <property type="match status" value="1"/>
</dbReference>
<evidence type="ECO:0000313" key="2">
    <source>
        <dbReference type="EMBL" id="SDL87257.1"/>
    </source>
</evidence>
<dbReference type="Pfam" id="PF00561">
    <property type="entry name" value="Abhydrolase_1"/>
    <property type="match status" value="1"/>
</dbReference>
<evidence type="ECO:0000259" key="1">
    <source>
        <dbReference type="Pfam" id="PF00561"/>
    </source>
</evidence>
<dbReference type="PRINTS" id="PR00111">
    <property type="entry name" value="ABHYDROLASE"/>
</dbReference>
<proteinExistence type="predicted"/>
<dbReference type="GO" id="GO:0003824">
    <property type="term" value="F:catalytic activity"/>
    <property type="evidence" value="ECO:0007669"/>
    <property type="project" value="InterPro"/>
</dbReference>
<accession>A0A1G9NMI9</accession>
<dbReference type="SUPFAM" id="SSF53474">
    <property type="entry name" value="alpha/beta-Hydrolases"/>
    <property type="match status" value="1"/>
</dbReference>
<keyword evidence="3" id="KW-1185">Reference proteome</keyword>
<dbReference type="Proteomes" id="UP000199555">
    <property type="component" value="Unassembled WGS sequence"/>
</dbReference>